<gene>
    <name evidence="1" type="ORF">C4B59_01215</name>
</gene>
<evidence type="ECO:0000313" key="2">
    <source>
        <dbReference type="Proteomes" id="UP000248329"/>
    </source>
</evidence>
<protein>
    <submittedName>
        <fullName evidence="1">Uncharacterized protein</fullName>
    </submittedName>
</protein>
<sequence length="353" mass="38609">MKKEMMLIIEMVAILAMVPSACADAIIIDHTCTDLSEIPDEWIEEAKAMFNMSYGHTSHGSQIVTGMSLLRGSSGSLYWYDNDGTNGGLSLHDGTPSGDLGNPGRYIWATRTRTMLDDSNNDRNVVMWSWCGQADTTEANMQIYLDLMSGLETDYPGVTFIYMTGHLTGTGKDGNLNQRNNQIRAHCIANNSVLFDFADIESYDPDGDTNFMELYANDNCDYNDGNWAGKWCAAHPGSDLCSSCKCAHSQSLNCNLKGRAFWHMMARLAGWDGSQPEQPICGDVTDDGSIDTVDLVLLLKHCVNPTGNPIAHVCTGDIDGNGYINVLDVRLLMGYLTNPTGYSLNCLCAGVRS</sequence>
<organism evidence="1 2">
    <name type="scientific">Candidatus Methanogaster sp</name>
    <dbReference type="NCBI Taxonomy" id="3386292"/>
    <lineage>
        <taxon>Archaea</taxon>
        <taxon>Methanobacteriati</taxon>
        <taxon>Methanobacteriota</taxon>
        <taxon>Stenosarchaea group</taxon>
        <taxon>Methanomicrobia</taxon>
        <taxon>Methanosarcinales</taxon>
        <taxon>ANME-2 cluster</taxon>
        <taxon>Candidatus Methanogasteraceae</taxon>
        <taxon>Candidatus Methanogaster</taxon>
    </lineage>
</organism>
<proteinExistence type="predicted"/>
<comment type="caution">
    <text evidence="1">The sequence shown here is derived from an EMBL/GenBank/DDBJ whole genome shotgun (WGS) entry which is preliminary data.</text>
</comment>
<accession>A0AC61L637</accession>
<evidence type="ECO:0000313" key="1">
    <source>
        <dbReference type="EMBL" id="PXF61878.1"/>
    </source>
</evidence>
<reference evidence="1" key="1">
    <citation type="submission" date="2018-01" db="EMBL/GenBank/DDBJ databases">
        <authorList>
            <person name="Krukenberg V."/>
        </authorList>
    </citation>
    <scope>NUCLEOTIDE SEQUENCE</scope>
    <source>
        <strain evidence="1">E20ANME2</strain>
    </source>
</reference>
<name>A0AC61L637_9EURY</name>
<dbReference type="EMBL" id="PQXF01000002">
    <property type="protein sequence ID" value="PXF61878.1"/>
    <property type="molecule type" value="Genomic_DNA"/>
</dbReference>
<dbReference type="Proteomes" id="UP000248329">
    <property type="component" value="Unassembled WGS sequence"/>
</dbReference>